<dbReference type="InterPro" id="IPR000715">
    <property type="entry name" value="Glycosyl_transferase_4"/>
</dbReference>
<keyword evidence="2" id="KW-1003">Cell membrane</keyword>
<gene>
    <name evidence="8" type="ORF">D6200_07795</name>
</gene>
<feature type="transmembrane region" description="Helical" evidence="7">
    <location>
        <begin position="186"/>
        <end position="205"/>
    </location>
</feature>
<feature type="transmembrane region" description="Helical" evidence="7">
    <location>
        <begin position="133"/>
        <end position="150"/>
    </location>
</feature>
<keyword evidence="9" id="KW-1185">Reference proteome</keyword>
<evidence type="ECO:0000256" key="2">
    <source>
        <dbReference type="ARBA" id="ARBA00022475"/>
    </source>
</evidence>
<keyword evidence="6 7" id="KW-0472">Membrane</keyword>
<name>A0ABN5T7Q4_9FLAO</name>
<feature type="transmembrane region" description="Helical" evidence="7">
    <location>
        <begin position="162"/>
        <end position="180"/>
    </location>
</feature>
<feature type="transmembrane region" description="Helical" evidence="7">
    <location>
        <begin position="73"/>
        <end position="91"/>
    </location>
</feature>
<evidence type="ECO:0000256" key="6">
    <source>
        <dbReference type="ARBA" id="ARBA00023136"/>
    </source>
</evidence>
<organism evidence="8 9">
    <name type="scientific">Tenacibaculum mesophilum</name>
    <dbReference type="NCBI Taxonomy" id="104268"/>
    <lineage>
        <taxon>Bacteria</taxon>
        <taxon>Pseudomonadati</taxon>
        <taxon>Bacteroidota</taxon>
        <taxon>Flavobacteriia</taxon>
        <taxon>Flavobacteriales</taxon>
        <taxon>Flavobacteriaceae</taxon>
        <taxon>Tenacibaculum</taxon>
    </lineage>
</organism>
<feature type="transmembrane region" description="Helical" evidence="7">
    <location>
        <begin position="248"/>
        <end position="269"/>
    </location>
</feature>
<evidence type="ECO:0000256" key="7">
    <source>
        <dbReference type="SAM" id="Phobius"/>
    </source>
</evidence>
<protein>
    <submittedName>
        <fullName evidence="8">Undecaprenyl/decaprenyl-phosphate alpha-N-acetylglucosaminyl 1-phosphate transferase</fullName>
    </submittedName>
</protein>
<keyword evidence="4 7" id="KW-0812">Transmembrane</keyword>
<reference evidence="8 9" key="1">
    <citation type="submission" date="2018-09" db="EMBL/GenBank/DDBJ databases">
        <title>Insights into the microbiota of Asian seabass (Lates calcarifer) with tenacibaculosis symptoms and description of sp. nov. Tenacibaculum singaporense.</title>
        <authorList>
            <person name="Miyake S."/>
            <person name="Soh M."/>
            <person name="Azman M.N."/>
            <person name="Ngoh S.Y."/>
            <person name="Orban L."/>
            <person name="Seedorf H."/>
        </authorList>
    </citation>
    <scope>NUCLEOTIDE SEQUENCE [LARGE SCALE GENOMIC DNA]</scope>
    <source>
        <strain evidence="8 9">DSM 13764</strain>
    </source>
</reference>
<evidence type="ECO:0000256" key="3">
    <source>
        <dbReference type="ARBA" id="ARBA00022679"/>
    </source>
</evidence>
<dbReference type="PANTHER" id="PTHR22926:SF3">
    <property type="entry name" value="UNDECAPRENYL-PHOSPHATE ALPHA-N-ACETYLGLUCOSAMINYL 1-PHOSPHATE TRANSFERASE"/>
    <property type="match status" value="1"/>
</dbReference>
<evidence type="ECO:0000256" key="1">
    <source>
        <dbReference type="ARBA" id="ARBA00004651"/>
    </source>
</evidence>
<dbReference type="PROSITE" id="PS01348">
    <property type="entry name" value="MRAY_2"/>
    <property type="match status" value="1"/>
</dbReference>
<dbReference type="Pfam" id="PF00953">
    <property type="entry name" value="Glycos_transf_4"/>
    <property type="match status" value="1"/>
</dbReference>
<accession>A0ABN5T7Q4</accession>
<keyword evidence="3 8" id="KW-0808">Transferase</keyword>
<feature type="transmembrane region" description="Helical" evidence="7">
    <location>
        <begin position="300"/>
        <end position="319"/>
    </location>
</feature>
<dbReference type="RefSeq" id="WP_073184714.1">
    <property type="nucleotide sequence ID" value="NZ_CP032544.1"/>
</dbReference>
<feature type="transmembrane region" description="Helical" evidence="7">
    <location>
        <begin position="6"/>
        <end position="25"/>
    </location>
</feature>
<dbReference type="InterPro" id="IPR018480">
    <property type="entry name" value="PNAcMuramoyl-5peptid_Trfase_CS"/>
</dbReference>
<comment type="subcellular location">
    <subcellularLocation>
        <location evidence="1">Cell membrane</location>
        <topology evidence="1">Multi-pass membrane protein</topology>
    </subcellularLocation>
</comment>
<proteinExistence type="predicted"/>
<dbReference type="EMBL" id="CP032544">
    <property type="protein sequence ID" value="AZJ32465.1"/>
    <property type="molecule type" value="Genomic_DNA"/>
</dbReference>
<evidence type="ECO:0000256" key="5">
    <source>
        <dbReference type="ARBA" id="ARBA00022989"/>
    </source>
</evidence>
<keyword evidence="5 7" id="KW-1133">Transmembrane helix</keyword>
<evidence type="ECO:0000313" key="8">
    <source>
        <dbReference type="EMBL" id="AZJ32465.1"/>
    </source>
</evidence>
<evidence type="ECO:0000256" key="4">
    <source>
        <dbReference type="ARBA" id="ARBA00022692"/>
    </source>
</evidence>
<feature type="transmembrane region" description="Helical" evidence="7">
    <location>
        <begin position="325"/>
        <end position="346"/>
    </location>
</feature>
<dbReference type="Proteomes" id="UP000269693">
    <property type="component" value="Chromosome"/>
</dbReference>
<feature type="transmembrane region" description="Helical" evidence="7">
    <location>
        <begin position="217"/>
        <end position="236"/>
    </location>
</feature>
<dbReference type="CDD" id="cd06853">
    <property type="entry name" value="GT_WecA_like"/>
    <property type="match status" value="1"/>
</dbReference>
<evidence type="ECO:0000313" key="9">
    <source>
        <dbReference type="Proteomes" id="UP000269693"/>
    </source>
</evidence>
<feature type="transmembrane region" description="Helical" evidence="7">
    <location>
        <begin position="46"/>
        <end position="67"/>
    </location>
</feature>
<sequence>MLLGLLGMFLLGSFLVTYCIIPKIIKVVFHKKLLDEPNIRSSHKRVTPTLGGVAFFITIILSFFFLKKWDEDIISLNLMVSLTVLFIIGLKDDLVALSATTKSIAQILAITFLVCDNNLLIESLGGFLGITELNYWFYLFFIYFSIFFIINSFNLIDGIDGLASSVGITIFTFFAVIFYFLEKNYYFFLCMVIVGTLLAFLTYNLSEKKKIFMGDTGSMIIGFLIAVLALKILSYQKEIGSIGVLPENLPIIITSIISIPILDTIRVFIIRTVNKKSFFIADRNHVHHIFIDRGFTHKKTTFFIVIINMIITLIIYLLSMRFNSFILLLFFVLLSMVFYLAIFYLLKKNESNDLKKKR</sequence>
<dbReference type="GO" id="GO:0016740">
    <property type="term" value="F:transferase activity"/>
    <property type="evidence" value="ECO:0007669"/>
    <property type="project" value="UniProtKB-KW"/>
</dbReference>
<dbReference type="PANTHER" id="PTHR22926">
    <property type="entry name" value="PHOSPHO-N-ACETYLMURAMOYL-PENTAPEPTIDE-TRANSFERASE"/>
    <property type="match status" value="1"/>
</dbReference>